<name>A0A0C9SPH7_PAXIN</name>
<protein>
    <submittedName>
        <fullName evidence="1">Uncharacterized protein</fullName>
    </submittedName>
</protein>
<sequence>MAYRQGLEGLPIYLKAADPACEKFVKLSSKHQTAEIAPLQEEKWKLDFEYT</sequence>
<keyword evidence="2" id="KW-1185">Reference proteome</keyword>
<dbReference type="HOGENOM" id="CLU_3107024_0_0_1"/>
<gene>
    <name evidence="1" type="ORF">PAXINDRAFT_17909</name>
</gene>
<accession>A0A0C9SPH7</accession>
<dbReference type="Proteomes" id="UP000053647">
    <property type="component" value="Unassembled WGS sequence"/>
</dbReference>
<dbReference type="EMBL" id="KN819523">
    <property type="protein sequence ID" value="KIJ08994.1"/>
    <property type="molecule type" value="Genomic_DNA"/>
</dbReference>
<organism evidence="1 2">
    <name type="scientific">Paxillus involutus ATCC 200175</name>
    <dbReference type="NCBI Taxonomy" id="664439"/>
    <lineage>
        <taxon>Eukaryota</taxon>
        <taxon>Fungi</taxon>
        <taxon>Dikarya</taxon>
        <taxon>Basidiomycota</taxon>
        <taxon>Agaricomycotina</taxon>
        <taxon>Agaricomycetes</taxon>
        <taxon>Agaricomycetidae</taxon>
        <taxon>Boletales</taxon>
        <taxon>Paxilineae</taxon>
        <taxon>Paxillaceae</taxon>
        <taxon>Paxillus</taxon>
    </lineage>
</organism>
<proteinExistence type="predicted"/>
<reference evidence="2" key="2">
    <citation type="submission" date="2015-01" db="EMBL/GenBank/DDBJ databases">
        <title>Evolutionary Origins and Diversification of the Mycorrhizal Mutualists.</title>
        <authorList>
            <consortium name="DOE Joint Genome Institute"/>
            <consortium name="Mycorrhizal Genomics Consortium"/>
            <person name="Kohler A."/>
            <person name="Kuo A."/>
            <person name="Nagy L.G."/>
            <person name="Floudas D."/>
            <person name="Copeland A."/>
            <person name="Barry K.W."/>
            <person name="Cichocki N."/>
            <person name="Veneault-Fourrey C."/>
            <person name="LaButti K."/>
            <person name="Lindquist E.A."/>
            <person name="Lipzen A."/>
            <person name="Lundell T."/>
            <person name="Morin E."/>
            <person name="Murat C."/>
            <person name="Riley R."/>
            <person name="Ohm R."/>
            <person name="Sun H."/>
            <person name="Tunlid A."/>
            <person name="Henrissat B."/>
            <person name="Grigoriev I.V."/>
            <person name="Hibbett D.S."/>
            <person name="Martin F."/>
        </authorList>
    </citation>
    <scope>NUCLEOTIDE SEQUENCE [LARGE SCALE GENOMIC DNA]</scope>
    <source>
        <strain evidence="2">ATCC 200175</strain>
    </source>
</reference>
<dbReference type="AlphaFoldDB" id="A0A0C9SPH7"/>
<evidence type="ECO:0000313" key="1">
    <source>
        <dbReference type="EMBL" id="KIJ08994.1"/>
    </source>
</evidence>
<reference evidence="1 2" key="1">
    <citation type="submission" date="2014-06" db="EMBL/GenBank/DDBJ databases">
        <authorList>
            <consortium name="DOE Joint Genome Institute"/>
            <person name="Kuo A."/>
            <person name="Kohler A."/>
            <person name="Nagy L.G."/>
            <person name="Floudas D."/>
            <person name="Copeland A."/>
            <person name="Barry K.W."/>
            <person name="Cichocki N."/>
            <person name="Veneault-Fourrey C."/>
            <person name="LaButti K."/>
            <person name="Lindquist E.A."/>
            <person name="Lipzen A."/>
            <person name="Lundell T."/>
            <person name="Morin E."/>
            <person name="Murat C."/>
            <person name="Sun H."/>
            <person name="Tunlid A."/>
            <person name="Henrissat B."/>
            <person name="Grigoriev I.V."/>
            <person name="Hibbett D.S."/>
            <person name="Martin F."/>
            <person name="Nordberg H.P."/>
            <person name="Cantor M.N."/>
            <person name="Hua S.X."/>
        </authorList>
    </citation>
    <scope>NUCLEOTIDE SEQUENCE [LARGE SCALE GENOMIC DNA]</scope>
    <source>
        <strain evidence="1 2">ATCC 200175</strain>
    </source>
</reference>
<evidence type="ECO:0000313" key="2">
    <source>
        <dbReference type="Proteomes" id="UP000053647"/>
    </source>
</evidence>